<proteinExistence type="predicted"/>
<dbReference type="Proteomes" id="UP000190162">
    <property type="component" value="Unassembled WGS sequence"/>
</dbReference>
<name>A0A1T4VWM2_9GAMM</name>
<dbReference type="RefSeq" id="WP_078754448.1">
    <property type="nucleotide sequence ID" value="NZ_FUXU01000107.1"/>
</dbReference>
<keyword evidence="1" id="KW-0229">DNA integration</keyword>
<dbReference type="AlphaFoldDB" id="A0A1T4VWM2"/>
<evidence type="ECO:0000256" key="3">
    <source>
        <dbReference type="ARBA" id="ARBA00023172"/>
    </source>
</evidence>
<organism evidence="6 7">
    <name type="scientific">Enterovibrio nigricans DSM 22720</name>
    <dbReference type="NCBI Taxonomy" id="1121868"/>
    <lineage>
        <taxon>Bacteria</taxon>
        <taxon>Pseudomonadati</taxon>
        <taxon>Pseudomonadota</taxon>
        <taxon>Gammaproteobacteria</taxon>
        <taxon>Vibrionales</taxon>
        <taxon>Vibrionaceae</taxon>
        <taxon>Enterovibrio</taxon>
    </lineage>
</organism>
<evidence type="ECO:0000256" key="4">
    <source>
        <dbReference type="PIRSR" id="PIRSR606118-50"/>
    </source>
</evidence>
<evidence type="ECO:0000256" key="1">
    <source>
        <dbReference type="ARBA" id="ARBA00022908"/>
    </source>
</evidence>
<evidence type="ECO:0000259" key="5">
    <source>
        <dbReference type="PROSITE" id="PS51736"/>
    </source>
</evidence>
<keyword evidence="3" id="KW-0233">DNA recombination</keyword>
<dbReference type="GO" id="GO:0003677">
    <property type="term" value="F:DNA binding"/>
    <property type="evidence" value="ECO:0007669"/>
    <property type="project" value="UniProtKB-KW"/>
</dbReference>
<protein>
    <submittedName>
        <fullName evidence="6">Site-specific DNA recombinase</fullName>
    </submittedName>
</protein>
<accession>A0A1T4VWM2</accession>
<sequence>MSEGRTFAYCRVSKSEQTTENQILAIKNVGYDIQEHRIISETVSGSVPAMERGHFKMLVEHKLEEGDKLVVLKLDRLGRDSIDVQHTISMLLDKGIRPISLDLPTADLSSAEGRLMLQMFSAFAEFERNRIRERTIEGQTRARSEGKVIGRPEAKDTTSRVQECRALGLTQSKTAKKLDISLPTVKRHWNK</sequence>
<gene>
    <name evidence="6" type="ORF">SAMN02745132_04361</name>
</gene>
<dbReference type="InterPro" id="IPR006119">
    <property type="entry name" value="Resolv_N"/>
</dbReference>
<dbReference type="InterPro" id="IPR036162">
    <property type="entry name" value="Resolvase-like_N_sf"/>
</dbReference>
<dbReference type="InterPro" id="IPR050639">
    <property type="entry name" value="SSR_resolvase"/>
</dbReference>
<keyword evidence="7" id="KW-1185">Reference proteome</keyword>
<dbReference type="PANTHER" id="PTHR30461:SF2">
    <property type="entry name" value="SERINE RECOMBINASE PINE-RELATED"/>
    <property type="match status" value="1"/>
</dbReference>
<dbReference type="PROSITE" id="PS00398">
    <property type="entry name" value="RECOMBINASES_2"/>
    <property type="match status" value="1"/>
</dbReference>
<dbReference type="Pfam" id="PF00239">
    <property type="entry name" value="Resolvase"/>
    <property type="match status" value="1"/>
</dbReference>
<dbReference type="CDD" id="cd03768">
    <property type="entry name" value="SR_ResInv"/>
    <property type="match status" value="1"/>
</dbReference>
<dbReference type="OrthoDB" id="9797501at2"/>
<feature type="active site" description="O-(5'-phospho-DNA)-serine intermediate" evidence="4">
    <location>
        <position position="13"/>
    </location>
</feature>
<dbReference type="SMART" id="SM00857">
    <property type="entry name" value="Resolvase"/>
    <property type="match status" value="1"/>
</dbReference>
<keyword evidence="2" id="KW-0238">DNA-binding</keyword>
<evidence type="ECO:0000313" key="7">
    <source>
        <dbReference type="Proteomes" id="UP000190162"/>
    </source>
</evidence>
<dbReference type="PROSITE" id="PS51736">
    <property type="entry name" value="RECOMBINASES_3"/>
    <property type="match status" value="1"/>
</dbReference>
<reference evidence="7" key="1">
    <citation type="submission" date="2017-02" db="EMBL/GenBank/DDBJ databases">
        <authorList>
            <person name="Varghese N."/>
            <person name="Submissions S."/>
        </authorList>
    </citation>
    <scope>NUCLEOTIDE SEQUENCE [LARGE SCALE GENOMIC DNA]</scope>
    <source>
        <strain evidence="7">DSM 22720</strain>
    </source>
</reference>
<dbReference type="PANTHER" id="PTHR30461">
    <property type="entry name" value="DNA-INVERTASE FROM LAMBDOID PROPHAGE"/>
    <property type="match status" value="1"/>
</dbReference>
<feature type="domain" description="Resolvase/invertase-type recombinase catalytic" evidence="5">
    <location>
        <begin position="5"/>
        <end position="146"/>
    </location>
</feature>
<dbReference type="GO" id="GO:0000150">
    <property type="term" value="F:DNA strand exchange activity"/>
    <property type="evidence" value="ECO:0007669"/>
    <property type="project" value="InterPro"/>
</dbReference>
<dbReference type="GO" id="GO:0015074">
    <property type="term" value="P:DNA integration"/>
    <property type="evidence" value="ECO:0007669"/>
    <property type="project" value="UniProtKB-KW"/>
</dbReference>
<dbReference type="InterPro" id="IPR006118">
    <property type="entry name" value="Recombinase_CS"/>
</dbReference>
<dbReference type="EMBL" id="FUXU01000107">
    <property type="protein sequence ID" value="SKA68881.1"/>
    <property type="molecule type" value="Genomic_DNA"/>
</dbReference>
<dbReference type="Gene3D" id="3.40.50.1390">
    <property type="entry name" value="Resolvase, N-terminal catalytic domain"/>
    <property type="match status" value="1"/>
</dbReference>
<evidence type="ECO:0000313" key="6">
    <source>
        <dbReference type="EMBL" id="SKA68881.1"/>
    </source>
</evidence>
<evidence type="ECO:0000256" key="2">
    <source>
        <dbReference type="ARBA" id="ARBA00023125"/>
    </source>
</evidence>
<dbReference type="SUPFAM" id="SSF53041">
    <property type="entry name" value="Resolvase-like"/>
    <property type="match status" value="1"/>
</dbReference>